<dbReference type="PANTHER" id="PTHR17985">
    <property type="entry name" value="SER/THR-RICH PROTEIN T10 IN DGCR REGION"/>
    <property type="match status" value="1"/>
</dbReference>
<sequence length="227" mass="24729">MCVGFWSLEHPDYVFNRDESLLRRTAPAHFHSFEDLNGPPVDGGQVLSGRDLQAWGTWQGLNLAGRVAFLTNITEEPGQYSSSRGQLVSSFLRPDPSSITLTDHVNELIAQKTSYAGFNLLLLSPTLKTSENTLSFDAVYVTNSGGGGSITARPLTTAERQCGGLSNGIDGHGASEWPKVEQGTNAFKDILEGISADTPEEQVTERLFRLLAWVHAPVLIFVLRSPL</sequence>
<gene>
    <name evidence="1" type="ORF">EUX98_g1759</name>
</gene>
<evidence type="ECO:0000313" key="1">
    <source>
        <dbReference type="EMBL" id="THH32401.1"/>
    </source>
</evidence>
<evidence type="ECO:0000313" key="2">
    <source>
        <dbReference type="Proteomes" id="UP000308730"/>
    </source>
</evidence>
<dbReference type="PANTHER" id="PTHR17985:SF8">
    <property type="entry name" value="TRANSPORT AND GOLGI ORGANIZATION PROTEIN 2 HOMOLOG"/>
    <property type="match status" value="1"/>
</dbReference>
<dbReference type="GO" id="GO:0007030">
    <property type="term" value="P:Golgi organization"/>
    <property type="evidence" value="ECO:0007669"/>
    <property type="project" value="TreeGrafter"/>
</dbReference>
<dbReference type="GO" id="GO:0005794">
    <property type="term" value="C:Golgi apparatus"/>
    <property type="evidence" value="ECO:0007669"/>
    <property type="project" value="TreeGrafter"/>
</dbReference>
<dbReference type="OrthoDB" id="191601at2759"/>
<evidence type="ECO:0008006" key="3">
    <source>
        <dbReference type="Google" id="ProtNLM"/>
    </source>
</evidence>
<dbReference type="EMBL" id="SGPM01000022">
    <property type="protein sequence ID" value="THH32401.1"/>
    <property type="molecule type" value="Genomic_DNA"/>
</dbReference>
<reference evidence="1 2" key="1">
    <citation type="submission" date="2019-02" db="EMBL/GenBank/DDBJ databases">
        <title>Genome sequencing of the rare red list fungi Antrodiella citrinella (Flaviporus citrinellus).</title>
        <authorList>
            <person name="Buettner E."/>
            <person name="Kellner H."/>
        </authorList>
    </citation>
    <scope>NUCLEOTIDE SEQUENCE [LARGE SCALE GENOMIC DNA]</scope>
    <source>
        <strain evidence="1 2">DSM 108506</strain>
    </source>
</reference>
<dbReference type="Pfam" id="PF05742">
    <property type="entry name" value="TANGO2"/>
    <property type="match status" value="1"/>
</dbReference>
<dbReference type="Proteomes" id="UP000308730">
    <property type="component" value="Unassembled WGS sequence"/>
</dbReference>
<protein>
    <recommendedName>
        <fullName evidence="3">DUF833-domain-containing protein</fullName>
    </recommendedName>
</protein>
<dbReference type="GO" id="GO:0009306">
    <property type="term" value="P:protein secretion"/>
    <property type="evidence" value="ECO:0007669"/>
    <property type="project" value="TreeGrafter"/>
</dbReference>
<name>A0A4S4N3L3_9APHY</name>
<organism evidence="1 2">
    <name type="scientific">Antrodiella citrinella</name>
    <dbReference type="NCBI Taxonomy" id="2447956"/>
    <lineage>
        <taxon>Eukaryota</taxon>
        <taxon>Fungi</taxon>
        <taxon>Dikarya</taxon>
        <taxon>Basidiomycota</taxon>
        <taxon>Agaricomycotina</taxon>
        <taxon>Agaricomycetes</taxon>
        <taxon>Polyporales</taxon>
        <taxon>Steccherinaceae</taxon>
        <taxon>Antrodiella</taxon>
    </lineage>
</organism>
<keyword evidence="2" id="KW-1185">Reference proteome</keyword>
<comment type="caution">
    <text evidence="1">The sequence shown here is derived from an EMBL/GenBank/DDBJ whole genome shotgun (WGS) entry which is preliminary data.</text>
</comment>
<dbReference type="AlphaFoldDB" id="A0A4S4N3L3"/>
<dbReference type="InterPro" id="IPR008551">
    <property type="entry name" value="TANGO2"/>
</dbReference>
<proteinExistence type="predicted"/>
<accession>A0A4S4N3L3</accession>